<comment type="caution">
    <text evidence="3">The sequence shown here is derived from an EMBL/GenBank/DDBJ whole genome shotgun (WGS) entry which is preliminary data.</text>
</comment>
<comment type="similarity">
    <text evidence="1">Belongs to the SlyX family.</text>
</comment>
<dbReference type="HAMAP" id="MF_00715">
    <property type="entry name" value="SlyX"/>
    <property type="match status" value="1"/>
</dbReference>
<reference evidence="4" key="1">
    <citation type="journal article" date="2019" name="Int. J. Syst. Evol. Microbiol.">
        <title>The Global Catalogue of Microorganisms (GCM) 10K type strain sequencing project: providing services to taxonomists for standard genome sequencing and annotation.</title>
        <authorList>
            <consortium name="The Broad Institute Genomics Platform"/>
            <consortium name="The Broad Institute Genome Sequencing Center for Infectious Disease"/>
            <person name="Wu L."/>
            <person name="Ma J."/>
        </authorList>
    </citation>
    <scope>NUCLEOTIDE SEQUENCE [LARGE SCALE GENOMIC DNA]</scope>
    <source>
        <strain evidence="4">DT28</strain>
    </source>
</reference>
<gene>
    <name evidence="1" type="primary">slyX</name>
    <name evidence="3" type="ORF">ACFO3I_00985</name>
</gene>
<dbReference type="EMBL" id="JBHSGB010000001">
    <property type="protein sequence ID" value="MFC4653588.1"/>
    <property type="molecule type" value="Genomic_DNA"/>
</dbReference>
<dbReference type="Pfam" id="PF04102">
    <property type="entry name" value="SlyX"/>
    <property type="match status" value="1"/>
</dbReference>
<organism evidence="3 4">
    <name type="scientific">Rheinheimera marina</name>
    <dbReference type="NCBI Taxonomy" id="1774958"/>
    <lineage>
        <taxon>Bacteria</taxon>
        <taxon>Pseudomonadati</taxon>
        <taxon>Pseudomonadota</taxon>
        <taxon>Gammaproteobacteria</taxon>
        <taxon>Chromatiales</taxon>
        <taxon>Chromatiaceae</taxon>
        <taxon>Rheinheimera</taxon>
    </lineage>
</organism>
<accession>A0ABV9JI37</accession>
<feature type="coiled-coil region" evidence="2">
    <location>
        <begin position="6"/>
        <end position="54"/>
    </location>
</feature>
<dbReference type="RefSeq" id="WP_377330991.1">
    <property type="nucleotide sequence ID" value="NZ_JBHSGB010000001.1"/>
</dbReference>
<evidence type="ECO:0000256" key="2">
    <source>
        <dbReference type="SAM" id="Coils"/>
    </source>
</evidence>
<dbReference type="Proteomes" id="UP001595962">
    <property type="component" value="Unassembled WGS sequence"/>
</dbReference>
<evidence type="ECO:0000313" key="4">
    <source>
        <dbReference type="Proteomes" id="UP001595962"/>
    </source>
</evidence>
<dbReference type="PANTHER" id="PTHR36508">
    <property type="entry name" value="PROTEIN SLYX"/>
    <property type="match status" value="1"/>
</dbReference>
<name>A0ABV9JI37_9GAMM</name>
<evidence type="ECO:0000256" key="1">
    <source>
        <dbReference type="HAMAP-Rule" id="MF_00715"/>
    </source>
</evidence>
<dbReference type="InterPro" id="IPR007236">
    <property type="entry name" value="SlyX"/>
</dbReference>
<dbReference type="PANTHER" id="PTHR36508:SF1">
    <property type="entry name" value="PROTEIN SLYX"/>
    <property type="match status" value="1"/>
</dbReference>
<proteinExistence type="inferred from homology"/>
<keyword evidence="4" id="KW-1185">Reference proteome</keyword>
<evidence type="ECO:0000313" key="3">
    <source>
        <dbReference type="EMBL" id="MFC4653588.1"/>
    </source>
</evidence>
<sequence length="75" mass="8652">MTQAETDQLQQQIIDLESKLAFQEDAVFALNNELLEHQKRIEKLQRQVILLAEKLSRGGQSDILTPEEEPPPPHY</sequence>
<keyword evidence="2" id="KW-0175">Coiled coil</keyword>
<protein>
    <recommendedName>
        <fullName evidence="1">Protein SlyX homolog</fullName>
    </recommendedName>
</protein>
<dbReference type="Gene3D" id="1.20.5.300">
    <property type="match status" value="1"/>
</dbReference>